<dbReference type="AlphaFoldDB" id="A0AAU8G548"/>
<feature type="transmembrane region" description="Helical" evidence="1">
    <location>
        <begin position="42"/>
        <end position="61"/>
    </location>
</feature>
<evidence type="ECO:0008006" key="3">
    <source>
        <dbReference type="Google" id="ProtNLM"/>
    </source>
</evidence>
<proteinExistence type="predicted"/>
<keyword evidence="1" id="KW-0812">Transmembrane</keyword>
<reference evidence="2" key="1">
    <citation type="submission" date="2024-06" db="EMBL/GenBank/DDBJ databases">
        <title>Complete genome sequence of the cellulolytic actinobacterium, Cellulosimicrobium ES-005.</title>
        <authorList>
            <person name="Matthews C.T."/>
            <person name="Underwood K.D."/>
            <person name="Ghanchi K.M."/>
            <person name="Fields S.D."/>
            <person name="Gardner S.G."/>
        </authorList>
    </citation>
    <scope>NUCLEOTIDE SEQUENCE</scope>
    <source>
        <strain evidence="2">ES-005</strain>
    </source>
</reference>
<feature type="transmembrane region" description="Helical" evidence="1">
    <location>
        <begin position="18"/>
        <end position="36"/>
    </location>
</feature>
<dbReference type="RefSeq" id="WP_353708980.1">
    <property type="nucleotide sequence ID" value="NZ_CP159290.1"/>
</dbReference>
<name>A0AAU8G548_9MICO</name>
<evidence type="ECO:0000256" key="1">
    <source>
        <dbReference type="SAM" id="Phobius"/>
    </source>
</evidence>
<organism evidence="2">
    <name type="scientific">Cellulosimicrobium sp. ES-005</name>
    <dbReference type="NCBI Taxonomy" id="3163031"/>
    <lineage>
        <taxon>Bacteria</taxon>
        <taxon>Bacillati</taxon>
        <taxon>Actinomycetota</taxon>
        <taxon>Actinomycetes</taxon>
        <taxon>Micrococcales</taxon>
        <taxon>Promicromonosporaceae</taxon>
        <taxon>Cellulosimicrobium</taxon>
    </lineage>
</organism>
<evidence type="ECO:0000313" key="2">
    <source>
        <dbReference type="EMBL" id="XCH31363.1"/>
    </source>
</evidence>
<keyword evidence="1" id="KW-0472">Membrane</keyword>
<accession>A0AAU8G548</accession>
<keyword evidence="1" id="KW-1133">Transmembrane helix</keyword>
<protein>
    <recommendedName>
        <fullName evidence="3">Holin</fullName>
    </recommendedName>
</protein>
<dbReference type="EMBL" id="CP159290">
    <property type="protein sequence ID" value="XCH31363.1"/>
    <property type="molecule type" value="Genomic_DNA"/>
</dbReference>
<gene>
    <name evidence="2" type="ORF">ABRQ22_06665</name>
</gene>
<sequence length="66" mass="6597">MTQETTTTPPVVPPTVRTVAYVVGIVAGLAAAPSLLAFDLPAWAAVAAAVSGAANALAFGYNPTRQ</sequence>